<dbReference type="Pfam" id="PF07963">
    <property type="entry name" value="N_methyl"/>
    <property type="match status" value="1"/>
</dbReference>
<proteinExistence type="predicted"/>
<feature type="transmembrane region" description="Helical" evidence="1">
    <location>
        <begin position="12"/>
        <end position="32"/>
    </location>
</feature>
<protein>
    <recommendedName>
        <fullName evidence="4">Prepilin-type N-terminal cleavage/methylation domain-containing protein</fullName>
    </recommendedName>
</protein>
<dbReference type="Proteomes" id="UP000199800">
    <property type="component" value="Unassembled WGS sequence"/>
</dbReference>
<gene>
    <name evidence="2" type="ORF">SAMN04487772_10484</name>
</gene>
<dbReference type="AlphaFoldDB" id="A0A1H9ZRY4"/>
<keyword evidence="1" id="KW-0472">Membrane</keyword>
<evidence type="ECO:0000313" key="2">
    <source>
        <dbReference type="EMBL" id="SES84401.1"/>
    </source>
</evidence>
<evidence type="ECO:0008006" key="4">
    <source>
        <dbReference type="Google" id="ProtNLM"/>
    </source>
</evidence>
<reference evidence="2 3" key="1">
    <citation type="submission" date="2016-10" db="EMBL/GenBank/DDBJ databases">
        <authorList>
            <person name="de Groot N.N."/>
        </authorList>
    </citation>
    <scope>NUCLEOTIDE SEQUENCE [LARGE SCALE GENOMIC DNA]</scope>
    <source>
        <strain evidence="2 3">DSM 1801</strain>
    </source>
</reference>
<dbReference type="EMBL" id="FOHN01000004">
    <property type="protein sequence ID" value="SES84401.1"/>
    <property type="molecule type" value="Genomic_DNA"/>
</dbReference>
<organism evidence="2 3">
    <name type="scientific">[Clostridium] polysaccharolyticum</name>
    <dbReference type="NCBI Taxonomy" id="29364"/>
    <lineage>
        <taxon>Bacteria</taxon>
        <taxon>Bacillati</taxon>
        <taxon>Bacillota</taxon>
        <taxon>Clostridia</taxon>
        <taxon>Lachnospirales</taxon>
        <taxon>Lachnospiraceae</taxon>
    </lineage>
</organism>
<evidence type="ECO:0000313" key="3">
    <source>
        <dbReference type="Proteomes" id="UP000199800"/>
    </source>
</evidence>
<keyword evidence="1" id="KW-1133">Transmembrane helix</keyword>
<sequence length="196" mass="22271">MKRNTKGITIIELMLGVVLFSIVALAVTYFIFTGTKICREAETAIHVQEESQIVMNQLLTITMEADNLEKKEDIVTGDIRFYVMDMDKNFASTKTEKILYYQKSSGKLYYYEVDATASSADIAQISMELSGGTSNIIAGQLLGEYLKDFDVDIDTHLHNVEFELLFDLNGKEMKSKDSITLRNQYVERKDAFIDPM</sequence>
<dbReference type="OrthoDB" id="2066326at2"/>
<keyword evidence="3" id="KW-1185">Reference proteome</keyword>
<keyword evidence="1" id="KW-0812">Transmembrane</keyword>
<name>A0A1H9ZRY4_9FIRM</name>
<dbReference type="RefSeq" id="WP_092476614.1">
    <property type="nucleotide sequence ID" value="NZ_FOHN01000004.1"/>
</dbReference>
<accession>A0A1H9ZRY4</accession>
<evidence type="ECO:0000256" key="1">
    <source>
        <dbReference type="SAM" id="Phobius"/>
    </source>
</evidence>
<dbReference type="STRING" id="29364.SAMN04487772_10484"/>
<dbReference type="InterPro" id="IPR012902">
    <property type="entry name" value="N_methyl_site"/>
</dbReference>